<reference evidence="5" key="1">
    <citation type="journal article" date="2019" name="Int. J. Syst. Evol. Microbiol.">
        <title>The Global Catalogue of Microorganisms (GCM) 10K type strain sequencing project: providing services to taxonomists for standard genome sequencing and annotation.</title>
        <authorList>
            <consortium name="The Broad Institute Genomics Platform"/>
            <consortium name="The Broad Institute Genome Sequencing Center for Infectious Disease"/>
            <person name="Wu L."/>
            <person name="Ma J."/>
        </authorList>
    </citation>
    <scope>NUCLEOTIDE SEQUENCE [LARGE SCALE GENOMIC DNA]</scope>
    <source>
        <strain evidence="5">2902at01</strain>
    </source>
</reference>
<dbReference type="InterPro" id="IPR036567">
    <property type="entry name" value="RHF-like"/>
</dbReference>
<name>A0ABV8KMP5_9ACTN</name>
<dbReference type="Pfam" id="PF02482">
    <property type="entry name" value="Ribosomal_S30AE"/>
    <property type="match status" value="1"/>
</dbReference>
<comment type="subunit">
    <text evidence="2">Interacts with 100S ribosomes.</text>
</comment>
<comment type="function">
    <text evidence="2">Required for dimerization of active 70S ribosomes into 100S ribosomes in stationary phase; 100S ribosomes are translationally inactive and sometimes present during exponential growth.</text>
</comment>
<dbReference type="Gene3D" id="3.30.160.100">
    <property type="entry name" value="Ribosome hibernation promotion factor-like"/>
    <property type="match status" value="1"/>
</dbReference>
<comment type="subcellular location">
    <subcellularLocation>
        <location evidence="2">Cytoplasm</location>
    </subcellularLocation>
</comment>
<comment type="caution">
    <text evidence="4">The sequence shown here is derived from an EMBL/GenBank/DDBJ whole genome shotgun (WGS) entry which is preliminary data.</text>
</comment>
<dbReference type="Pfam" id="PF16321">
    <property type="entry name" value="Ribosom_S30AE_C"/>
    <property type="match status" value="1"/>
</dbReference>
<dbReference type="InterPro" id="IPR032528">
    <property type="entry name" value="Ribosom_S30AE_C"/>
</dbReference>
<dbReference type="RefSeq" id="WP_377546358.1">
    <property type="nucleotide sequence ID" value="NZ_JBHSBN010000009.1"/>
</dbReference>
<dbReference type="PANTHER" id="PTHR33231">
    <property type="entry name" value="30S RIBOSOMAL PROTEIN"/>
    <property type="match status" value="1"/>
</dbReference>
<keyword evidence="1 2" id="KW-0810">Translation regulation</keyword>
<dbReference type="PANTHER" id="PTHR33231:SF1">
    <property type="entry name" value="30S RIBOSOMAL PROTEIN"/>
    <property type="match status" value="1"/>
</dbReference>
<keyword evidence="2" id="KW-0963">Cytoplasm</keyword>
<dbReference type="InterPro" id="IPR038416">
    <property type="entry name" value="Ribosom_S30AE_C_sf"/>
</dbReference>
<dbReference type="InterPro" id="IPR034694">
    <property type="entry name" value="HPF_long/plastid"/>
</dbReference>
<organism evidence="4 5">
    <name type="scientific">Micromonospora zhanjiangensis</name>
    <dbReference type="NCBI Taxonomy" id="1522057"/>
    <lineage>
        <taxon>Bacteria</taxon>
        <taxon>Bacillati</taxon>
        <taxon>Actinomycetota</taxon>
        <taxon>Actinomycetes</taxon>
        <taxon>Micromonosporales</taxon>
        <taxon>Micromonosporaceae</taxon>
        <taxon>Micromonospora</taxon>
    </lineage>
</organism>
<proteinExistence type="inferred from homology"/>
<dbReference type="SUPFAM" id="SSF69754">
    <property type="entry name" value="Ribosome binding protein Y (YfiA homologue)"/>
    <property type="match status" value="1"/>
</dbReference>
<evidence type="ECO:0000256" key="2">
    <source>
        <dbReference type="HAMAP-Rule" id="MF_00839"/>
    </source>
</evidence>
<feature type="domain" description="Sigma 54 modulation/S30EA ribosomal protein C-terminal" evidence="3">
    <location>
        <begin position="162"/>
        <end position="215"/>
    </location>
</feature>
<accession>A0ABV8KMP5</accession>
<dbReference type="Gene3D" id="3.30.505.50">
    <property type="entry name" value="Sigma 54 modulation/S30EA ribosomal protein, C-terminal domain"/>
    <property type="match status" value="1"/>
</dbReference>
<evidence type="ECO:0000313" key="4">
    <source>
        <dbReference type="EMBL" id="MFC4107378.1"/>
    </source>
</evidence>
<dbReference type="InterPro" id="IPR003489">
    <property type="entry name" value="RHF/RaiA"/>
</dbReference>
<evidence type="ECO:0000256" key="1">
    <source>
        <dbReference type="ARBA" id="ARBA00022845"/>
    </source>
</evidence>
<dbReference type="InterPro" id="IPR050574">
    <property type="entry name" value="HPF/YfiA_ribosome-assoc"/>
</dbReference>
<dbReference type="Proteomes" id="UP001595868">
    <property type="component" value="Unassembled WGS sequence"/>
</dbReference>
<dbReference type="NCBIfam" id="TIGR00741">
    <property type="entry name" value="yfiA"/>
    <property type="match status" value="1"/>
</dbReference>
<comment type="similarity">
    <text evidence="2">Belongs to the HPF/YfiA ribosome-associated protein family. Long HPF subfamily.</text>
</comment>
<sequence>MDIVVKGRNVEVPDHYRVHVADKLAKIERYDHKIIRVDVELFHERNPRQTDHCQRVEITCVSRGPVIRAEACASDFYAALDAAFGKLDSRLRRAADRRRVHRGRRAPVSVAAATADLPVAGLDDAPMFGSGAGTATATVARPDTADPALDGYGYDDEDDQPWHIAREKVHPAEPMTVDDALHNMELVGHDFYLFLDKESGRPSVIYRRRGYDYGIIALEA</sequence>
<dbReference type="EMBL" id="JBHSBN010000009">
    <property type="protein sequence ID" value="MFC4107378.1"/>
    <property type="molecule type" value="Genomic_DNA"/>
</dbReference>
<dbReference type="CDD" id="cd00552">
    <property type="entry name" value="RaiA"/>
    <property type="match status" value="1"/>
</dbReference>
<dbReference type="HAMAP" id="MF_00839">
    <property type="entry name" value="HPF"/>
    <property type="match status" value="1"/>
</dbReference>
<keyword evidence="5" id="KW-1185">Reference proteome</keyword>
<protein>
    <recommendedName>
        <fullName evidence="2">Ribosome hibernation promoting factor</fullName>
        <shortName evidence="2">HPF</shortName>
    </recommendedName>
</protein>
<evidence type="ECO:0000313" key="5">
    <source>
        <dbReference type="Proteomes" id="UP001595868"/>
    </source>
</evidence>
<gene>
    <name evidence="2 4" type="primary">hpf</name>
    <name evidence="4" type="ORF">ACFOX0_15790</name>
</gene>
<evidence type="ECO:0000259" key="3">
    <source>
        <dbReference type="Pfam" id="PF16321"/>
    </source>
</evidence>